<evidence type="ECO:0000313" key="1">
    <source>
        <dbReference type="EMBL" id="KAB1221984.1"/>
    </source>
</evidence>
<evidence type="ECO:0000313" key="2">
    <source>
        <dbReference type="Proteomes" id="UP000516437"/>
    </source>
</evidence>
<reference evidence="1 2" key="1">
    <citation type="journal article" date="2019" name="Plant Biotechnol. J.">
        <title>The red bayberry genome and genetic basis of sex determination.</title>
        <authorList>
            <person name="Jia H.M."/>
            <person name="Jia H.J."/>
            <person name="Cai Q.L."/>
            <person name="Wang Y."/>
            <person name="Zhao H.B."/>
            <person name="Yang W.F."/>
            <person name="Wang G.Y."/>
            <person name="Li Y.H."/>
            <person name="Zhan D.L."/>
            <person name="Shen Y.T."/>
            <person name="Niu Q.F."/>
            <person name="Chang L."/>
            <person name="Qiu J."/>
            <person name="Zhao L."/>
            <person name="Xie H.B."/>
            <person name="Fu W.Y."/>
            <person name="Jin J."/>
            <person name="Li X.W."/>
            <person name="Jiao Y."/>
            <person name="Zhou C.C."/>
            <person name="Tu T."/>
            <person name="Chai C.Y."/>
            <person name="Gao J.L."/>
            <person name="Fan L.J."/>
            <person name="van de Weg E."/>
            <person name="Wang J.Y."/>
            <person name="Gao Z.S."/>
        </authorList>
    </citation>
    <scope>NUCLEOTIDE SEQUENCE [LARGE SCALE GENOMIC DNA]</scope>
    <source>
        <tissue evidence="1">Leaves</tissue>
    </source>
</reference>
<gene>
    <name evidence="1" type="ORF">CJ030_MR2G018476</name>
</gene>
<proteinExistence type="predicted"/>
<protein>
    <submittedName>
        <fullName evidence="1">Uncharacterized protein</fullName>
    </submittedName>
</protein>
<accession>A0A6A1W9N9</accession>
<organism evidence="1 2">
    <name type="scientific">Morella rubra</name>
    <name type="common">Chinese bayberry</name>
    <dbReference type="NCBI Taxonomy" id="262757"/>
    <lineage>
        <taxon>Eukaryota</taxon>
        <taxon>Viridiplantae</taxon>
        <taxon>Streptophyta</taxon>
        <taxon>Embryophyta</taxon>
        <taxon>Tracheophyta</taxon>
        <taxon>Spermatophyta</taxon>
        <taxon>Magnoliopsida</taxon>
        <taxon>eudicotyledons</taxon>
        <taxon>Gunneridae</taxon>
        <taxon>Pentapetalae</taxon>
        <taxon>rosids</taxon>
        <taxon>fabids</taxon>
        <taxon>Fagales</taxon>
        <taxon>Myricaceae</taxon>
        <taxon>Morella</taxon>
    </lineage>
</organism>
<dbReference type="EMBL" id="RXIC02000020">
    <property type="protein sequence ID" value="KAB1221984.1"/>
    <property type="molecule type" value="Genomic_DNA"/>
</dbReference>
<comment type="caution">
    <text evidence="1">The sequence shown here is derived from an EMBL/GenBank/DDBJ whole genome shotgun (WGS) entry which is preliminary data.</text>
</comment>
<dbReference type="AlphaFoldDB" id="A0A6A1W9N9"/>
<keyword evidence="2" id="KW-1185">Reference proteome</keyword>
<sequence length="93" mass="10284">MAAYERAHGELKEPEVLEESFDITTPQGGEAAMVPKAQQGGVSCGTWFIAQTEVRRTRLIAKPEMQIPRLIAQTKMRRTSADNARLIPKCGIT</sequence>
<name>A0A6A1W9N9_9ROSI</name>
<dbReference type="Proteomes" id="UP000516437">
    <property type="component" value="Chromosome 2"/>
</dbReference>